<dbReference type="InterPro" id="IPR029058">
    <property type="entry name" value="AB_hydrolase_fold"/>
</dbReference>
<gene>
    <name evidence="5" type="ORF">FNT36_05180</name>
</gene>
<protein>
    <submittedName>
        <fullName evidence="5">Alpha/beta hydrolase</fullName>
    </submittedName>
</protein>
<accession>A0A558C3V2</accession>
<dbReference type="Proteomes" id="UP000317624">
    <property type="component" value="Unassembled WGS sequence"/>
</dbReference>
<sequence>MSRTGLLPRAFGPLLAALALLLNMLAMAAPATLPLGGARAQWAPTLPTGPLAFRTSDSVQLFVKIAGRGVPCLVVHGGPGAGSYGLEHLGLRPLESSLQLIYLDQRGSGRSASSPRHNYALARQVQDLEELRQRLGLRRWVLLAHSFGGVIATAYAQRYPEHVQALVLVNAVLNPTASLESMVHYGDSLLPAATRPQLPPTAPLPQRLGAVMQALDQQKLLYQLQYATDTAAARASRVVQQQPGNRDFAAHVFDFADYGRDYAPATAALGLPVLVLAGHDDYTAGPRAYQAWHFPQQRVVVLPGRHNLLQEQAARTQQAVRTFVAALPRRR</sequence>
<organism evidence="5 6">
    <name type="scientific">Hymenobacter setariae</name>
    <dbReference type="NCBI Taxonomy" id="2594794"/>
    <lineage>
        <taxon>Bacteria</taxon>
        <taxon>Pseudomonadati</taxon>
        <taxon>Bacteroidota</taxon>
        <taxon>Cytophagia</taxon>
        <taxon>Cytophagales</taxon>
        <taxon>Hymenobacteraceae</taxon>
        <taxon>Hymenobacter</taxon>
    </lineage>
</organism>
<evidence type="ECO:0000256" key="2">
    <source>
        <dbReference type="ARBA" id="ARBA00022801"/>
    </source>
</evidence>
<evidence type="ECO:0000259" key="4">
    <source>
        <dbReference type="Pfam" id="PF00561"/>
    </source>
</evidence>
<dbReference type="RefSeq" id="WP_144845016.1">
    <property type="nucleotide sequence ID" value="NZ_VMRJ01000001.1"/>
</dbReference>
<feature type="domain" description="AB hydrolase-1" evidence="4">
    <location>
        <begin position="73"/>
        <end position="309"/>
    </location>
</feature>
<name>A0A558C3V2_9BACT</name>
<evidence type="ECO:0000256" key="3">
    <source>
        <dbReference type="SAM" id="SignalP"/>
    </source>
</evidence>
<dbReference type="PANTHER" id="PTHR43798">
    <property type="entry name" value="MONOACYLGLYCEROL LIPASE"/>
    <property type="match status" value="1"/>
</dbReference>
<comment type="caution">
    <text evidence="5">The sequence shown here is derived from an EMBL/GenBank/DDBJ whole genome shotgun (WGS) entry which is preliminary data.</text>
</comment>
<dbReference type="PRINTS" id="PR00111">
    <property type="entry name" value="ABHYDROLASE"/>
</dbReference>
<keyword evidence="3" id="KW-0732">Signal</keyword>
<evidence type="ECO:0000313" key="6">
    <source>
        <dbReference type="Proteomes" id="UP000317624"/>
    </source>
</evidence>
<dbReference type="SUPFAM" id="SSF53474">
    <property type="entry name" value="alpha/beta-Hydrolases"/>
    <property type="match status" value="1"/>
</dbReference>
<feature type="chain" id="PRO_5021746783" evidence="3">
    <location>
        <begin position="29"/>
        <end position="331"/>
    </location>
</feature>
<evidence type="ECO:0000256" key="1">
    <source>
        <dbReference type="ARBA" id="ARBA00010088"/>
    </source>
</evidence>
<dbReference type="Pfam" id="PF00561">
    <property type="entry name" value="Abhydrolase_1"/>
    <property type="match status" value="1"/>
</dbReference>
<feature type="signal peptide" evidence="3">
    <location>
        <begin position="1"/>
        <end position="28"/>
    </location>
</feature>
<dbReference type="GO" id="GO:0006508">
    <property type="term" value="P:proteolysis"/>
    <property type="evidence" value="ECO:0007669"/>
    <property type="project" value="InterPro"/>
</dbReference>
<dbReference type="InterPro" id="IPR002410">
    <property type="entry name" value="Peptidase_S33"/>
</dbReference>
<dbReference type="PRINTS" id="PR00793">
    <property type="entry name" value="PROAMNOPTASE"/>
</dbReference>
<dbReference type="InterPro" id="IPR050266">
    <property type="entry name" value="AB_hydrolase_sf"/>
</dbReference>
<keyword evidence="2 5" id="KW-0378">Hydrolase</keyword>
<dbReference type="AlphaFoldDB" id="A0A558C3V2"/>
<dbReference type="Gene3D" id="3.40.50.1820">
    <property type="entry name" value="alpha/beta hydrolase"/>
    <property type="match status" value="1"/>
</dbReference>
<dbReference type="EMBL" id="VMRJ01000001">
    <property type="protein sequence ID" value="TVT43481.1"/>
    <property type="molecule type" value="Genomic_DNA"/>
</dbReference>
<reference evidence="5 6" key="1">
    <citation type="submission" date="2019-07" db="EMBL/GenBank/DDBJ databases">
        <title>Hymenobacter sp. straun FUR1 Genome sequencing and assembly.</title>
        <authorList>
            <person name="Chhetri G."/>
        </authorList>
    </citation>
    <scope>NUCLEOTIDE SEQUENCE [LARGE SCALE GENOMIC DNA]</scope>
    <source>
        <strain evidence="5 6">Fur1</strain>
    </source>
</reference>
<evidence type="ECO:0000313" key="5">
    <source>
        <dbReference type="EMBL" id="TVT43481.1"/>
    </source>
</evidence>
<proteinExistence type="inferred from homology"/>
<comment type="similarity">
    <text evidence="1">Belongs to the peptidase S33 family.</text>
</comment>
<dbReference type="GO" id="GO:0008233">
    <property type="term" value="F:peptidase activity"/>
    <property type="evidence" value="ECO:0007669"/>
    <property type="project" value="InterPro"/>
</dbReference>
<keyword evidence="6" id="KW-1185">Reference proteome</keyword>
<dbReference type="OrthoDB" id="9796770at2"/>
<dbReference type="InterPro" id="IPR000073">
    <property type="entry name" value="AB_hydrolase_1"/>
</dbReference>